<feature type="signal peptide" evidence="1">
    <location>
        <begin position="1"/>
        <end position="15"/>
    </location>
</feature>
<evidence type="ECO:0000256" key="1">
    <source>
        <dbReference type="SAM" id="SignalP"/>
    </source>
</evidence>
<evidence type="ECO:0000313" key="4">
    <source>
        <dbReference type="Proteomes" id="UP001150569"/>
    </source>
</evidence>
<organism evidence="3 4">
    <name type="scientific">Tieghemiomyces parasiticus</name>
    <dbReference type="NCBI Taxonomy" id="78921"/>
    <lineage>
        <taxon>Eukaryota</taxon>
        <taxon>Fungi</taxon>
        <taxon>Fungi incertae sedis</taxon>
        <taxon>Zoopagomycota</taxon>
        <taxon>Kickxellomycotina</taxon>
        <taxon>Dimargaritomycetes</taxon>
        <taxon>Dimargaritales</taxon>
        <taxon>Dimargaritaceae</taxon>
        <taxon>Tieghemiomyces</taxon>
    </lineage>
</organism>
<reference evidence="3" key="1">
    <citation type="submission" date="2022-07" db="EMBL/GenBank/DDBJ databases">
        <title>Phylogenomic reconstructions and comparative analyses of Kickxellomycotina fungi.</title>
        <authorList>
            <person name="Reynolds N.K."/>
            <person name="Stajich J.E."/>
            <person name="Barry K."/>
            <person name="Grigoriev I.V."/>
            <person name="Crous P."/>
            <person name="Smith M.E."/>
        </authorList>
    </citation>
    <scope>NUCLEOTIDE SEQUENCE</scope>
    <source>
        <strain evidence="3">RSA 861</strain>
    </source>
</reference>
<comment type="caution">
    <text evidence="3">The sequence shown here is derived from an EMBL/GenBank/DDBJ whole genome shotgun (WGS) entry which is preliminary data.</text>
</comment>
<dbReference type="Proteomes" id="UP001150569">
    <property type="component" value="Unassembled WGS sequence"/>
</dbReference>
<keyword evidence="1" id="KW-0732">Signal</keyword>
<evidence type="ECO:0000313" key="3">
    <source>
        <dbReference type="EMBL" id="KAJ1912699.1"/>
    </source>
</evidence>
<dbReference type="InterPro" id="IPR046530">
    <property type="entry name" value="BIM1-like_dom"/>
</dbReference>
<dbReference type="OrthoDB" id="5567895at2759"/>
<dbReference type="EMBL" id="JANBPT010000809">
    <property type="protein sequence ID" value="KAJ1912699.1"/>
    <property type="molecule type" value="Genomic_DNA"/>
</dbReference>
<sequence length="176" mass="18114">MRYTVLAALLAGTAAANNFTIVSPPSRGYDPIQAANAPCGGFNQPSTASAVAAQSDLQLTVPGGSAGSIFLFYLPGNNNDTAWQPLGNVTVSSTDTKVTAKVNYNGKASPHTNGTVQATFYPLMNTTDAQVLPLFQCADVQFGDDVNASESASDGSLVRHTFAAATLTLLAALAQL</sequence>
<evidence type="ECO:0000259" key="2">
    <source>
        <dbReference type="Pfam" id="PF20238"/>
    </source>
</evidence>
<name>A0A9W8DPY4_9FUNG</name>
<proteinExistence type="predicted"/>
<keyword evidence="4" id="KW-1185">Reference proteome</keyword>
<dbReference type="AlphaFoldDB" id="A0A9W8DPY4"/>
<dbReference type="Pfam" id="PF20238">
    <property type="entry name" value="BIM1-like_dom"/>
    <property type="match status" value="1"/>
</dbReference>
<accession>A0A9W8DPY4</accession>
<protein>
    <recommendedName>
        <fullName evidence="2">Copper acquisition factor BIM1-like domain-containing protein</fullName>
    </recommendedName>
</protein>
<feature type="chain" id="PRO_5040874804" description="Copper acquisition factor BIM1-like domain-containing protein" evidence="1">
    <location>
        <begin position="16"/>
        <end position="176"/>
    </location>
</feature>
<feature type="domain" description="Copper acquisition factor BIM1-like" evidence="2">
    <location>
        <begin position="18"/>
        <end position="148"/>
    </location>
</feature>
<gene>
    <name evidence="3" type="ORF">IWQ60_009542</name>
</gene>